<accession>A0A0F3GPH9</accession>
<protein>
    <submittedName>
        <fullName evidence="2">Uncharacterized protein</fullName>
    </submittedName>
</protein>
<feature type="compositionally biased region" description="Low complexity" evidence="1">
    <location>
        <begin position="99"/>
        <end position="117"/>
    </location>
</feature>
<reference evidence="2 3" key="1">
    <citation type="submission" date="2015-02" db="EMBL/GenBank/DDBJ databases">
        <title>Single-cell genomics of uncultivated deep-branching MTB reveals a conserved set of magnetosome genes.</title>
        <authorList>
            <person name="Kolinko S."/>
            <person name="Richter M."/>
            <person name="Glockner F.O."/>
            <person name="Brachmann A."/>
            <person name="Schuler D."/>
        </authorList>
    </citation>
    <scope>NUCLEOTIDE SEQUENCE [LARGE SCALE GENOMIC DNA]</scope>
    <source>
        <strain evidence="2">TM-1</strain>
    </source>
</reference>
<name>A0A0F3GPH9_9BACT</name>
<dbReference type="EMBL" id="LACI01001711">
    <property type="protein sequence ID" value="KJU83830.1"/>
    <property type="molecule type" value="Genomic_DNA"/>
</dbReference>
<dbReference type="AlphaFoldDB" id="A0A0F3GPH9"/>
<evidence type="ECO:0000313" key="2">
    <source>
        <dbReference type="EMBL" id="KJU83830.1"/>
    </source>
</evidence>
<keyword evidence="3" id="KW-1185">Reference proteome</keyword>
<proteinExistence type="predicted"/>
<evidence type="ECO:0000256" key="1">
    <source>
        <dbReference type="SAM" id="MobiDB-lite"/>
    </source>
</evidence>
<feature type="region of interest" description="Disordered" evidence="1">
    <location>
        <begin position="99"/>
        <end position="152"/>
    </location>
</feature>
<gene>
    <name evidence="2" type="ORF">MBAV_003990</name>
</gene>
<evidence type="ECO:0000313" key="3">
    <source>
        <dbReference type="Proteomes" id="UP000033423"/>
    </source>
</evidence>
<sequence length="199" mass="21475">METLNEVSTVVLSELGDAIPGISIDSQGMPVGDDPRQVAQTDNAGSAINNDALDNELVKDSQIAAFRMENPLMYDVLKKMIGLSISYANINEPVPALPQTQAATQQMQATTTTQTQLPTPPQSQPTAETGGRSGAGMERFLAPPRSTSGVNNAPEVFTNQQIEQFYRAVAAGRYRGREKDARDIELRIARAVNEGRVTN</sequence>
<organism evidence="2 3">
    <name type="scientific">Candidatus Magnetobacterium bavaricum</name>
    <dbReference type="NCBI Taxonomy" id="29290"/>
    <lineage>
        <taxon>Bacteria</taxon>
        <taxon>Pseudomonadati</taxon>
        <taxon>Nitrospirota</taxon>
        <taxon>Thermodesulfovibrionia</taxon>
        <taxon>Thermodesulfovibrionales</taxon>
        <taxon>Candidatus Magnetobacteriaceae</taxon>
        <taxon>Candidatus Magnetobacterium</taxon>
    </lineage>
</organism>
<dbReference type="Proteomes" id="UP000033423">
    <property type="component" value="Unassembled WGS sequence"/>
</dbReference>
<comment type="caution">
    <text evidence="2">The sequence shown here is derived from an EMBL/GenBank/DDBJ whole genome shotgun (WGS) entry which is preliminary data.</text>
</comment>